<organism evidence="10 11">
    <name type="scientific">Cyanidium caldarium</name>
    <name type="common">Red alga</name>
    <dbReference type="NCBI Taxonomy" id="2771"/>
    <lineage>
        <taxon>Eukaryota</taxon>
        <taxon>Rhodophyta</taxon>
        <taxon>Bangiophyceae</taxon>
        <taxon>Cyanidiales</taxon>
        <taxon>Cyanidiaceae</taxon>
        <taxon>Cyanidium</taxon>
    </lineage>
</organism>
<evidence type="ECO:0000256" key="3">
    <source>
        <dbReference type="ARBA" id="ARBA00022598"/>
    </source>
</evidence>
<evidence type="ECO:0000256" key="7">
    <source>
        <dbReference type="ARBA" id="ARBA00023146"/>
    </source>
</evidence>
<keyword evidence="11" id="KW-1185">Reference proteome</keyword>
<dbReference type="GO" id="GO:0006421">
    <property type="term" value="P:asparaginyl-tRNA aminoacylation"/>
    <property type="evidence" value="ECO:0007669"/>
    <property type="project" value="InterPro"/>
</dbReference>
<dbReference type="InterPro" id="IPR045864">
    <property type="entry name" value="aa-tRNA-synth_II/BPL/LPL"/>
</dbReference>
<comment type="caution">
    <text evidence="10">The sequence shown here is derived from an EMBL/GenBank/DDBJ whole genome shotgun (WGS) entry which is preliminary data.</text>
</comment>
<name>A0AAV9IWL6_CYACA</name>
<evidence type="ECO:0000259" key="9">
    <source>
        <dbReference type="PROSITE" id="PS50862"/>
    </source>
</evidence>
<feature type="region of interest" description="Disordered" evidence="8">
    <location>
        <begin position="96"/>
        <end position="125"/>
    </location>
</feature>
<dbReference type="EC" id="6.1.1.22" evidence="2"/>
<dbReference type="Pfam" id="PF00152">
    <property type="entry name" value="tRNA-synt_2"/>
    <property type="match status" value="1"/>
</dbReference>
<feature type="compositionally biased region" description="Low complexity" evidence="8">
    <location>
        <begin position="109"/>
        <end position="122"/>
    </location>
</feature>
<accession>A0AAV9IWL6</accession>
<dbReference type="InterPro" id="IPR004522">
    <property type="entry name" value="Asn-tRNA-ligase"/>
</dbReference>
<reference evidence="10 11" key="1">
    <citation type="submission" date="2022-07" db="EMBL/GenBank/DDBJ databases">
        <title>Genome-wide signatures of adaptation to extreme environments.</title>
        <authorList>
            <person name="Cho C.H."/>
            <person name="Yoon H.S."/>
        </authorList>
    </citation>
    <scope>NUCLEOTIDE SEQUENCE [LARGE SCALE GENOMIC DNA]</scope>
    <source>
        <strain evidence="10 11">DBV 063 E5</strain>
    </source>
</reference>
<dbReference type="InterPro" id="IPR006195">
    <property type="entry name" value="aa-tRNA-synth_II"/>
</dbReference>
<dbReference type="Gene3D" id="2.40.50.140">
    <property type="entry name" value="Nucleic acid-binding proteins"/>
    <property type="match status" value="1"/>
</dbReference>
<dbReference type="NCBIfam" id="NF003037">
    <property type="entry name" value="PRK03932.1"/>
    <property type="match status" value="1"/>
</dbReference>
<evidence type="ECO:0000313" key="10">
    <source>
        <dbReference type="EMBL" id="KAK4536679.1"/>
    </source>
</evidence>
<dbReference type="CDD" id="cd00776">
    <property type="entry name" value="AsxRS_core"/>
    <property type="match status" value="1"/>
</dbReference>
<proteinExistence type="inferred from homology"/>
<sequence>MLGEGSTSMPLDTVDMHRASSRLWRCAGCAWVGGPGRLDWRCWAVGRHRLAAGEYDKDVRCGRVGSVVGSRRWTVAPLPLQLWSRRGVPPLRRTGAGSVGLRASAQPVSTSEAASTRTASAAPGRGQPVRIREVFERSVDYLQADGELVTVCGWVRTVRDQKQFAFVQVNDGTNVAGLQVVVEAGVPAFALVPQLSTGCSVTVRGRIRESPAKGQPIEMVAAELTLTGPVDADYPLQKKRHSFEFLRTVAHLRARTNSFAAVARVRSALAFATHEFFHRSGFYYLHSPIVTASDCEGAGEMFRVTTLEPGRADVRDEDDFFGKRASLTVSGQLSAEAYACALSKVYTFGPTFRAENSNTTRHLAEFWMIEPEMAFADRDDAMDNAEAYVRHCIEQVLYRQNEELELFDRFVEKGLKRKLQATLERPFARITYTEAIAVLQASGESFEFAPHWGADLQTEHERFLAEKHFQRPVFVYDYPAAIKAFYMRLNDVDGGDGGDGREPACRTVAAFDLLVPGLGELVGGSQREERLDTLLQRMRECSLDPATYWWYVDLRRYGTVPHAGYGLGFERLVQYCTGMDNIRDVIPFARYPGHCEF</sequence>
<dbReference type="GO" id="GO:0003676">
    <property type="term" value="F:nucleic acid binding"/>
    <property type="evidence" value="ECO:0007669"/>
    <property type="project" value="InterPro"/>
</dbReference>
<dbReference type="HAMAP" id="MF_00534">
    <property type="entry name" value="Asn_tRNA_synth"/>
    <property type="match status" value="1"/>
</dbReference>
<dbReference type="InterPro" id="IPR002312">
    <property type="entry name" value="Asp/Asn-tRNA-synth_IIb"/>
</dbReference>
<dbReference type="InterPro" id="IPR004364">
    <property type="entry name" value="Aa-tRNA-synt_II"/>
</dbReference>
<dbReference type="Gene3D" id="3.30.930.10">
    <property type="entry name" value="Bira Bifunctional Protein, Domain 2"/>
    <property type="match status" value="1"/>
</dbReference>
<dbReference type="SUPFAM" id="SSF55681">
    <property type="entry name" value="Class II aaRS and biotin synthetases"/>
    <property type="match status" value="1"/>
</dbReference>
<keyword evidence="4" id="KW-0547">Nucleotide-binding</keyword>
<dbReference type="Proteomes" id="UP001301350">
    <property type="component" value="Unassembled WGS sequence"/>
</dbReference>
<dbReference type="PRINTS" id="PR01042">
    <property type="entry name" value="TRNASYNTHASP"/>
</dbReference>
<evidence type="ECO:0000256" key="5">
    <source>
        <dbReference type="ARBA" id="ARBA00022840"/>
    </source>
</evidence>
<dbReference type="AlphaFoldDB" id="A0AAV9IWL6"/>
<dbReference type="InterPro" id="IPR004365">
    <property type="entry name" value="NA-bd_OB_tRNA"/>
</dbReference>
<feature type="domain" description="Aminoacyl-transfer RNA synthetases class-II family profile" evidence="9">
    <location>
        <begin position="264"/>
        <end position="587"/>
    </location>
</feature>
<gene>
    <name evidence="10" type="ORF">CDCA_CDCA09G2704</name>
</gene>
<dbReference type="EMBL" id="JANCYW010000009">
    <property type="protein sequence ID" value="KAK4536679.1"/>
    <property type="molecule type" value="Genomic_DNA"/>
</dbReference>
<comment type="similarity">
    <text evidence="1">Belongs to the class-II aminoacyl-tRNA synthetase family.</text>
</comment>
<dbReference type="Pfam" id="PF01336">
    <property type="entry name" value="tRNA_anti-codon"/>
    <property type="match status" value="1"/>
</dbReference>
<keyword evidence="3" id="KW-0436">Ligase</keyword>
<evidence type="ECO:0000256" key="1">
    <source>
        <dbReference type="ARBA" id="ARBA00008226"/>
    </source>
</evidence>
<evidence type="ECO:0000256" key="8">
    <source>
        <dbReference type="SAM" id="MobiDB-lite"/>
    </source>
</evidence>
<dbReference type="CDD" id="cd04318">
    <property type="entry name" value="EcAsnRS_like_N"/>
    <property type="match status" value="1"/>
</dbReference>
<dbReference type="SUPFAM" id="SSF50249">
    <property type="entry name" value="Nucleic acid-binding proteins"/>
    <property type="match status" value="1"/>
</dbReference>
<dbReference type="FunFam" id="3.30.930.10:FF:000016">
    <property type="entry name" value="Asparagine--tRNA ligase"/>
    <property type="match status" value="1"/>
</dbReference>
<dbReference type="GO" id="GO:0004816">
    <property type="term" value="F:asparagine-tRNA ligase activity"/>
    <property type="evidence" value="ECO:0007669"/>
    <property type="project" value="UniProtKB-EC"/>
</dbReference>
<dbReference type="PROSITE" id="PS50862">
    <property type="entry name" value="AA_TRNA_LIGASE_II"/>
    <property type="match status" value="1"/>
</dbReference>
<dbReference type="GO" id="GO:0005739">
    <property type="term" value="C:mitochondrion"/>
    <property type="evidence" value="ECO:0007669"/>
    <property type="project" value="TreeGrafter"/>
</dbReference>
<dbReference type="NCBIfam" id="TIGR00457">
    <property type="entry name" value="asnS"/>
    <property type="match status" value="1"/>
</dbReference>
<keyword evidence="6" id="KW-0648">Protein biosynthesis</keyword>
<evidence type="ECO:0000256" key="4">
    <source>
        <dbReference type="ARBA" id="ARBA00022741"/>
    </source>
</evidence>
<dbReference type="GO" id="GO:0005524">
    <property type="term" value="F:ATP binding"/>
    <property type="evidence" value="ECO:0007669"/>
    <property type="project" value="UniProtKB-KW"/>
</dbReference>
<evidence type="ECO:0000256" key="6">
    <source>
        <dbReference type="ARBA" id="ARBA00022917"/>
    </source>
</evidence>
<evidence type="ECO:0000313" key="11">
    <source>
        <dbReference type="Proteomes" id="UP001301350"/>
    </source>
</evidence>
<keyword evidence="5" id="KW-0067">ATP-binding</keyword>
<evidence type="ECO:0000256" key="2">
    <source>
        <dbReference type="ARBA" id="ARBA00012816"/>
    </source>
</evidence>
<keyword evidence="7" id="KW-0030">Aminoacyl-tRNA synthetase</keyword>
<dbReference type="PANTHER" id="PTHR22594:SF34">
    <property type="entry name" value="ASPARAGINE--TRNA LIGASE, MITOCHONDRIAL-RELATED"/>
    <property type="match status" value="1"/>
</dbReference>
<dbReference type="InterPro" id="IPR012340">
    <property type="entry name" value="NA-bd_OB-fold"/>
</dbReference>
<dbReference type="PANTHER" id="PTHR22594">
    <property type="entry name" value="ASPARTYL/LYSYL-TRNA SYNTHETASE"/>
    <property type="match status" value="1"/>
</dbReference>
<protein>
    <recommendedName>
        <fullName evidence="2">asparagine--tRNA ligase</fullName>
        <ecNumber evidence="2">6.1.1.22</ecNumber>
    </recommendedName>
</protein>